<dbReference type="SUPFAM" id="SSF54171">
    <property type="entry name" value="DNA-binding domain"/>
    <property type="match status" value="1"/>
</dbReference>
<feature type="region of interest" description="Disordered" evidence="8">
    <location>
        <begin position="220"/>
        <end position="248"/>
    </location>
</feature>
<organism evidence="10 11">
    <name type="scientific">Camellia sinensis var. sinensis</name>
    <name type="common">China tea</name>
    <dbReference type="NCBI Taxonomy" id="542762"/>
    <lineage>
        <taxon>Eukaryota</taxon>
        <taxon>Viridiplantae</taxon>
        <taxon>Streptophyta</taxon>
        <taxon>Embryophyta</taxon>
        <taxon>Tracheophyta</taxon>
        <taxon>Spermatophyta</taxon>
        <taxon>Magnoliopsida</taxon>
        <taxon>eudicotyledons</taxon>
        <taxon>Gunneridae</taxon>
        <taxon>Pentapetalae</taxon>
        <taxon>asterids</taxon>
        <taxon>Ericales</taxon>
        <taxon>Theaceae</taxon>
        <taxon>Camellia</taxon>
    </lineage>
</organism>
<evidence type="ECO:0000313" key="10">
    <source>
        <dbReference type="EMBL" id="THG20460.1"/>
    </source>
</evidence>
<keyword evidence="2" id="KW-0611">Plant defense</keyword>
<dbReference type="GO" id="GO:0006952">
    <property type="term" value="P:defense response"/>
    <property type="evidence" value="ECO:0007669"/>
    <property type="project" value="UniProtKB-KW"/>
</dbReference>
<evidence type="ECO:0000256" key="7">
    <source>
        <dbReference type="ARBA" id="ARBA00024343"/>
    </source>
</evidence>
<feature type="region of interest" description="Disordered" evidence="8">
    <location>
        <begin position="1"/>
        <end position="68"/>
    </location>
</feature>
<feature type="compositionally biased region" description="Low complexity" evidence="8">
    <location>
        <begin position="15"/>
        <end position="51"/>
    </location>
</feature>
<protein>
    <recommendedName>
        <fullName evidence="9">AP2/ERF domain-containing protein</fullName>
    </recommendedName>
</protein>
<keyword evidence="4" id="KW-0238">DNA-binding</keyword>
<comment type="caution">
    <text evidence="10">The sequence shown here is derived from an EMBL/GenBank/DDBJ whole genome shotgun (WGS) entry which is preliminary data.</text>
</comment>
<gene>
    <name evidence="10" type="ORF">TEA_027539</name>
</gene>
<dbReference type="PRINTS" id="PR00367">
    <property type="entry name" value="ETHRSPELEMNT"/>
</dbReference>
<keyword evidence="5" id="KW-0804">Transcription</keyword>
<evidence type="ECO:0000256" key="8">
    <source>
        <dbReference type="SAM" id="MobiDB-lite"/>
    </source>
</evidence>
<dbReference type="EMBL" id="SDRB02001925">
    <property type="protein sequence ID" value="THG20460.1"/>
    <property type="molecule type" value="Genomic_DNA"/>
</dbReference>
<dbReference type="AlphaFoldDB" id="A0A4S4EU62"/>
<dbReference type="SMART" id="SM00380">
    <property type="entry name" value="AP2"/>
    <property type="match status" value="1"/>
</dbReference>
<feature type="compositionally biased region" description="Low complexity" evidence="8">
    <location>
        <begin position="220"/>
        <end position="230"/>
    </location>
</feature>
<dbReference type="Pfam" id="PF00847">
    <property type="entry name" value="AP2"/>
    <property type="match status" value="1"/>
</dbReference>
<evidence type="ECO:0000256" key="3">
    <source>
        <dbReference type="ARBA" id="ARBA00023015"/>
    </source>
</evidence>
<dbReference type="InterPro" id="IPR001471">
    <property type="entry name" value="AP2/ERF_dom"/>
</dbReference>
<evidence type="ECO:0000256" key="1">
    <source>
        <dbReference type="ARBA" id="ARBA00004123"/>
    </source>
</evidence>
<feature type="region of interest" description="Disordered" evidence="8">
    <location>
        <begin position="123"/>
        <end position="155"/>
    </location>
</feature>
<accession>A0A4S4EU62</accession>
<dbReference type="PANTHER" id="PTHR31241">
    <property type="entry name" value="DEHYDRATION-RESPONSIVE ELEMENT-BINDING PROTEIN 2C"/>
    <property type="match status" value="1"/>
</dbReference>
<dbReference type="PANTHER" id="PTHR31241:SF24">
    <property type="entry name" value="ETHYLENE-RESPONSIVE TRANSCRIPTION FACTOR ABI4"/>
    <property type="match status" value="1"/>
</dbReference>
<evidence type="ECO:0000256" key="5">
    <source>
        <dbReference type="ARBA" id="ARBA00023163"/>
    </source>
</evidence>
<evidence type="ECO:0000256" key="6">
    <source>
        <dbReference type="ARBA" id="ARBA00023242"/>
    </source>
</evidence>
<dbReference type="PROSITE" id="PS51032">
    <property type="entry name" value="AP2_ERF"/>
    <property type="match status" value="1"/>
</dbReference>
<comment type="subcellular location">
    <subcellularLocation>
        <location evidence="1">Nucleus</location>
    </subcellularLocation>
</comment>
<evidence type="ECO:0000313" key="11">
    <source>
        <dbReference type="Proteomes" id="UP000306102"/>
    </source>
</evidence>
<dbReference type="CDD" id="cd00018">
    <property type="entry name" value="AP2"/>
    <property type="match status" value="1"/>
</dbReference>
<dbReference type="GO" id="GO:0005634">
    <property type="term" value="C:nucleus"/>
    <property type="evidence" value="ECO:0007669"/>
    <property type="project" value="UniProtKB-SubCell"/>
</dbReference>
<dbReference type="Gene3D" id="3.30.730.10">
    <property type="entry name" value="AP2/ERF domain"/>
    <property type="match status" value="1"/>
</dbReference>
<reference evidence="10 11" key="1">
    <citation type="journal article" date="2018" name="Proc. Natl. Acad. Sci. U.S.A.">
        <title>Draft genome sequence of Camellia sinensis var. sinensis provides insights into the evolution of the tea genome and tea quality.</title>
        <authorList>
            <person name="Wei C."/>
            <person name="Yang H."/>
            <person name="Wang S."/>
            <person name="Zhao J."/>
            <person name="Liu C."/>
            <person name="Gao L."/>
            <person name="Xia E."/>
            <person name="Lu Y."/>
            <person name="Tai Y."/>
            <person name="She G."/>
            <person name="Sun J."/>
            <person name="Cao H."/>
            <person name="Tong W."/>
            <person name="Gao Q."/>
            <person name="Li Y."/>
            <person name="Deng W."/>
            <person name="Jiang X."/>
            <person name="Wang W."/>
            <person name="Chen Q."/>
            <person name="Zhang S."/>
            <person name="Li H."/>
            <person name="Wu J."/>
            <person name="Wang P."/>
            <person name="Li P."/>
            <person name="Shi C."/>
            <person name="Zheng F."/>
            <person name="Jian J."/>
            <person name="Huang B."/>
            <person name="Shan D."/>
            <person name="Shi M."/>
            <person name="Fang C."/>
            <person name="Yue Y."/>
            <person name="Li F."/>
            <person name="Li D."/>
            <person name="Wei S."/>
            <person name="Han B."/>
            <person name="Jiang C."/>
            <person name="Yin Y."/>
            <person name="Xia T."/>
            <person name="Zhang Z."/>
            <person name="Bennetzen J.L."/>
            <person name="Zhao S."/>
            <person name="Wan X."/>
        </authorList>
    </citation>
    <scope>NUCLEOTIDE SEQUENCE [LARGE SCALE GENOMIC DNA]</scope>
    <source>
        <strain evidence="11">cv. Shuchazao</strain>
        <tissue evidence="10">Leaf</tissue>
    </source>
</reference>
<dbReference type="InterPro" id="IPR036955">
    <property type="entry name" value="AP2/ERF_dom_sf"/>
</dbReference>
<dbReference type="Proteomes" id="UP000306102">
    <property type="component" value="Unassembled WGS sequence"/>
</dbReference>
<dbReference type="FunFam" id="3.30.730.10:FF:000001">
    <property type="entry name" value="Ethylene-responsive transcription factor 2"/>
    <property type="match status" value="1"/>
</dbReference>
<comment type="similarity">
    <text evidence="7">Belongs to the AP2/ERF transcription factor family. ERF subfamily.</text>
</comment>
<evidence type="ECO:0000256" key="2">
    <source>
        <dbReference type="ARBA" id="ARBA00022821"/>
    </source>
</evidence>
<name>A0A4S4EU62_CAMSN</name>
<dbReference type="GO" id="GO:0003700">
    <property type="term" value="F:DNA-binding transcription factor activity"/>
    <property type="evidence" value="ECO:0007669"/>
    <property type="project" value="InterPro"/>
</dbReference>
<proteinExistence type="inferred from homology"/>
<feature type="compositionally biased region" description="Basic and acidic residues" evidence="8">
    <location>
        <begin position="1"/>
        <end position="11"/>
    </location>
</feature>
<dbReference type="GO" id="GO:0045893">
    <property type="term" value="P:positive regulation of DNA-templated transcription"/>
    <property type="evidence" value="ECO:0007669"/>
    <property type="project" value="TreeGrafter"/>
</dbReference>
<dbReference type="STRING" id="542762.A0A4S4EU62"/>
<keyword evidence="6" id="KW-0539">Nucleus</keyword>
<sequence length="320" mass="35071">MASADADHYHPTQDTTTTNNITDPISSSTTTTTTSENTTTTTTNSNSNSNSRKYKGKGGPDNNKFKYRGVRQRSWGKWVAEIREPRKRTRRWLGTFATAEDAARAYDRAAIMLYGSKAQLNLQPSDAGGSSSQSSSTRVGSSSSTQTLRPLLPRPSGFGLTYPSSSILPSPPSTAATYLPYGVYSSVQYPNNTLQNPHQLPQPYGPYDFSFKVVEPTATAASSSSTYPNPNDHHHHNYHHDQQHQQQHQDQQVYWYDEMNSLVGSVGSSFSLSSQPVVAPVVSDPPASVGIGSAAMWPATSYDEYPTSGIWDYGDPFFDF</sequence>
<keyword evidence="3" id="KW-0805">Transcription regulation</keyword>
<dbReference type="InterPro" id="IPR016177">
    <property type="entry name" value="DNA-bd_dom_sf"/>
</dbReference>
<evidence type="ECO:0000256" key="4">
    <source>
        <dbReference type="ARBA" id="ARBA00023125"/>
    </source>
</evidence>
<feature type="domain" description="AP2/ERF" evidence="9">
    <location>
        <begin position="66"/>
        <end position="123"/>
    </location>
</feature>
<feature type="compositionally biased region" description="Low complexity" evidence="8">
    <location>
        <begin position="123"/>
        <end position="147"/>
    </location>
</feature>
<evidence type="ECO:0000259" key="9">
    <source>
        <dbReference type="PROSITE" id="PS51032"/>
    </source>
</evidence>
<keyword evidence="11" id="KW-1185">Reference proteome</keyword>
<dbReference type="GO" id="GO:0000976">
    <property type="term" value="F:transcription cis-regulatory region binding"/>
    <property type="evidence" value="ECO:0007669"/>
    <property type="project" value="TreeGrafter"/>
</dbReference>